<dbReference type="EMBL" id="JBBPFD010000021">
    <property type="protein sequence ID" value="KAK7882023.1"/>
    <property type="molecule type" value="Genomic_DNA"/>
</dbReference>
<dbReference type="GO" id="GO:0043484">
    <property type="term" value="P:regulation of RNA splicing"/>
    <property type="evidence" value="ECO:0007669"/>
    <property type="project" value="TreeGrafter"/>
</dbReference>
<sequence length="288" mass="32461">MVRAIRKYDRPISEKEQSDSEREDSHECVPSRDSAVRERRTNPSHSSAPYSSPLQEQDSPERAVQKEKLHAELKQVLSQKRSLRDMEPEPAEQQTEQDMSESLEIVMETEAEAGASGYSVTGGGHHGIFVRDVSKTLQLLTPRLQQGRLHTPLRHSLHLQNTSACSKVRLHTHSEHTVYICRTPQPAASHRRSIRLTEIISLSQCSKCGRDQLLSAKVYFDNVKYEDALKILQCAEPYKVSFQVKRTVTGDARLPSVEVKGPRAKVGKLSVKGMKPFKTQKREEAALA</sequence>
<protein>
    <submittedName>
        <fullName evidence="4">Uncharacterized protein</fullName>
    </submittedName>
</protein>
<gene>
    <name evidence="4" type="ORF">WMY93_028197</name>
</gene>
<comment type="caution">
    <text evidence="4">The sequence shown here is derived from an EMBL/GenBank/DDBJ whole genome shotgun (WGS) entry which is preliminary data.</text>
</comment>
<evidence type="ECO:0000313" key="5">
    <source>
        <dbReference type="Proteomes" id="UP001460270"/>
    </source>
</evidence>
<feature type="compositionally biased region" description="Basic and acidic residues" evidence="3">
    <location>
        <begin position="59"/>
        <end position="73"/>
    </location>
</feature>
<feature type="region of interest" description="Disordered" evidence="3">
    <location>
        <begin position="1"/>
        <end position="98"/>
    </location>
</feature>
<dbReference type="GO" id="GO:0005634">
    <property type="term" value="C:nucleus"/>
    <property type="evidence" value="ECO:0007669"/>
    <property type="project" value="UniProtKB-SubCell"/>
</dbReference>
<keyword evidence="2" id="KW-0539">Nucleus</keyword>
<evidence type="ECO:0000256" key="3">
    <source>
        <dbReference type="SAM" id="MobiDB-lite"/>
    </source>
</evidence>
<reference evidence="5" key="1">
    <citation type="submission" date="2024-04" db="EMBL/GenBank/DDBJ databases">
        <title>Salinicola lusitanus LLJ914,a marine bacterium isolated from the Okinawa Trough.</title>
        <authorList>
            <person name="Li J."/>
        </authorList>
    </citation>
    <scope>NUCLEOTIDE SEQUENCE [LARGE SCALE GENOMIC DNA]</scope>
</reference>
<name>A0AAW0MMR2_9GOBI</name>
<dbReference type="AlphaFoldDB" id="A0AAW0MMR2"/>
<evidence type="ECO:0000256" key="1">
    <source>
        <dbReference type="ARBA" id="ARBA00004123"/>
    </source>
</evidence>
<evidence type="ECO:0000256" key="2">
    <source>
        <dbReference type="ARBA" id="ARBA00023242"/>
    </source>
</evidence>
<dbReference type="InterPro" id="IPR052082">
    <property type="entry name" value="Myelin_sheath_structural"/>
</dbReference>
<dbReference type="GO" id="GO:0005737">
    <property type="term" value="C:cytoplasm"/>
    <property type="evidence" value="ECO:0007669"/>
    <property type="project" value="TreeGrafter"/>
</dbReference>
<dbReference type="Proteomes" id="UP001460270">
    <property type="component" value="Unassembled WGS sequence"/>
</dbReference>
<feature type="compositionally biased region" description="Polar residues" evidence="3">
    <location>
        <begin position="43"/>
        <end position="57"/>
    </location>
</feature>
<organism evidence="4 5">
    <name type="scientific">Mugilogobius chulae</name>
    <name type="common">yellowstripe goby</name>
    <dbReference type="NCBI Taxonomy" id="88201"/>
    <lineage>
        <taxon>Eukaryota</taxon>
        <taxon>Metazoa</taxon>
        <taxon>Chordata</taxon>
        <taxon>Craniata</taxon>
        <taxon>Vertebrata</taxon>
        <taxon>Euteleostomi</taxon>
        <taxon>Actinopterygii</taxon>
        <taxon>Neopterygii</taxon>
        <taxon>Teleostei</taxon>
        <taxon>Neoteleostei</taxon>
        <taxon>Acanthomorphata</taxon>
        <taxon>Gobiaria</taxon>
        <taxon>Gobiiformes</taxon>
        <taxon>Gobioidei</taxon>
        <taxon>Gobiidae</taxon>
        <taxon>Gobionellinae</taxon>
        <taxon>Mugilogobius</taxon>
    </lineage>
</organism>
<keyword evidence="5" id="KW-1185">Reference proteome</keyword>
<proteinExistence type="predicted"/>
<dbReference type="PANTHER" id="PTHR23348:SF42">
    <property type="entry name" value="PERIAXIN"/>
    <property type="match status" value="1"/>
</dbReference>
<comment type="subcellular location">
    <subcellularLocation>
        <location evidence="1">Nucleus</location>
    </subcellularLocation>
</comment>
<dbReference type="PANTHER" id="PTHR23348">
    <property type="entry name" value="PERIAXIN/AHNAK"/>
    <property type="match status" value="1"/>
</dbReference>
<feature type="compositionally biased region" description="Basic and acidic residues" evidence="3">
    <location>
        <begin position="1"/>
        <end position="41"/>
    </location>
</feature>
<dbReference type="GO" id="GO:0032287">
    <property type="term" value="P:peripheral nervous system myelin maintenance"/>
    <property type="evidence" value="ECO:0007669"/>
    <property type="project" value="TreeGrafter"/>
</dbReference>
<accession>A0AAW0MMR2</accession>
<evidence type="ECO:0000313" key="4">
    <source>
        <dbReference type="EMBL" id="KAK7882023.1"/>
    </source>
</evidence>